<dbReference type="EMBL" id="CP109831">
    <property type="protein sequence ID" value="UYU18395.1"/>
    <property type="molecule type" value="Genomic_DNA"/>
</dbReference>
<dbReference type="GO" id="GO:0016783">
    <property type="term" value="F:sulfurtransferase activity"/>
    <property type="evidence" value="ECO:0007669"/>
    <property type="project" value="InterPro"/>
</dbReference>
<dbReference type="PIRSF" id="PIRSF015626">
    <property type="entry name" value="FdhD"/>
    <property type="match status" value="1"/>
</dbReference>
<dbReference type="NCBIfam" id="TIGR00129">
    <property type="entry name" value="fdhD_narQ"/>
    <property type="match status" value="1"/>
</dbReference>
<dbReference type="GeneID" id="4847620"/>
<dbReference type="AlphaFoldDB" id="A0AAX3E8H1"/>
<name>A0AAX3E8H1_9EURY</name>
<keyword evidence="2" id="KW-0501">Molybdenum cofactor biosynthesis</keyword>
<reference evidence="3" key="1">
    <citation type="submission" date="2022-10" db="EMBL/GenBank/DDBJ databases">
        <title>Complete genome of Methanoculleus submarinus DSM 15122.</title>
        <authorList>
            <person name="Chen S.-C."/>
            <person name="Lai S.-J."/>
            <person name="You Y.-T."/>
        </authorList>
    </citation>
    <scope>NUCLEOTIDE SEQUENCE</scope>
    <source>
        <strain evidence="3">DSM 15122</strain>
    </source>
</reference>
<accession>A0AAX3E8H1</accession>
<proteinExistence type="predicted"/>
<dbReference type="PANTHER" id="PTHR30592">
    <property type="entry name" value="FORMATE DEHYDROGENASE"/>
    <property type="match status" value="1"/>
</dbReference>
<dbReference type="GeneID" id="76731613"/>
<sequence length="243" mass="25173">MFKRIACIRIGGGSAAHDAAEEAPTAIFVNGRHLTTVTLSPGGFEDFITGYLYTEEIIGSADEIESVRIEGNRISVITKNVFKRVSVKKTILSGCGGAVSYIDTRKLPAIDSDLMVSVPEVEAAVAALAAPGPLDAVALAGGGRIVARAEDLDRHNALDRVIGRGLQDGLDFSRTVAVGTGTVTSEMVRKCLIAGIPVLVSTGVPTALAVEVAEETGLCIVGFAGTPEMGVYAHPERVIGLGA</sequence>
<organism evidence="3 4">
    <name type="scientific">Methanoculleus submarinus</name>
    <dbReference type="NCBI Taxonomy" id="204050"/>
    <lineage>
        <taxon>Archaea</taxon>
        <taxon>Methanobacteriati</taxon>
        <taxon>Methanobacteriota</taxon>
        <taxon>Stenosarchaea group</taxon>
        <taxon>Methanomicrobia</taxon>
        <taxon>Methanomicrobiales</taxon>
        <taxon>Methanomicrobiaceae</taxon>
        <taxon>Methanoculleus</taxon>
    </lineage>
</organism>
<dbReference type="InterPro" id="IPR016193">
    <property type="entry name" value="Cytidine_deaminase-like"/>
</dbReference>
<protein>
    <submittedName>
        <fullName evidence="3">Formate dehydrogenase accessory sulfurtransferase FdhD</fullName>
    </submittedName>
</protein>
<dbReference type="InterPro" id="IPR003786">
    <property type="entry name" value="FdhD"/>
</dbReference>
<dbReference type="SUPFAM" id="SSF53927">
    <property type="entry name" value="Cytidine deaminase-like"/>
    <property type="match status" value="1"/>
</dbReference>
<gene>
    <name evidence="3" type="primary">fdhD</name>
    <name evidence="3" type="ORF">OH143_11935</name>
</gene>
<evidence type="ECO:0000313" key="3">
    <source>
        <dbReference type="EMBL" id="UYU18395.1"/>
    </source>
</evidence>
<dbReference type="Pfam" id="PF02634">
    <property type="entry name" value="FdhD-NarQ"/>
    <property type="match status" value="1"/>
</dbReference>
<dbReference type="PANTHER" id="PTHR30592:SF1">
    <property type="entry name" value="SULFUR CARRIER PROTEIN FDHD"/>
    <property type="match status" value="1"/>
</dbReference>
<dbReference type="KEGG" id="msum:OH143_11935"/>
<dbReference type="RefSeq" id="WP_011843886.1">
    <property type="nucleotide sequence ID" value="NZ_CP109831.1"/>
</dbReference>
<keyword evidence="1" id="KW-0963">Cytoplasm</keyword>
<dbReference type="GO" id="GO:0006777">
    <property type="term" value="P:Mo-molybdopterin cofactor biosynthetic process"/>
    <property type="evidence" value="ECO:0007669"/>
    <property type="project" value="UniProtKB-KW"/>
</dbReference>
<dbReference type="Proteomes" id="UP001156196">
    <property type="component" value="Chromosome"/>
</dbReference>
<evidence type="ECO:0000313" key="4">
    <source>
        <dbReference type="Proteomes" id="UP001156196"/>
    </source>
</evidence>
<keyword evidence="4" id="KW-1185">Reference proteome</keyword>
<evidence type="ECO:0000256" key="2">
    <source>
        <dbReference type="ARBA" id="ARBA00023150"/>
    </source>
</evidence>
<dbReference type="Gene3D" id="3.10.20.10">
    <property type="match status" value="1"/>
</dbReference>
<evidence type="ECO:0000256" key="1">
    <source>
        <dbReference type="ARBA" id="ARBA00022490"/>
    </source>
</evidence>
<dbReference type="Gene3D" id="3.40.140.10">
    <property type="entry name" value="Cytidine Deaminase, domain 2"/>
    <property type="match status" value="1"/>
</dbReference>